<keyword evidence="4" id="KW-0418">Kinase</keyword>
<dbReference type="EMBL" id="JALPQF010000001">
    <property type="protein sequence ID" value="MCK8479309.1"/>
    <property type="molecule type" value="Genomic_DNA"/>
</dbReference>
<dbReference type="PANTHER" id="PTHR24421">
    <property type="entry name" value="NITRATE/NITRITE SENSOR PROTEIN NARX-RELATED"/>
    <property type="match status" value="1"/>
</dbReference>
<accession>A0ABT0H4J1</accession>
<sequence length="672" mass="77421">MRVLFFYSFILFSIYSNGQSGRNISKIDSLIQLSKDHSIPFNDRVHYAKSSLELAEQLKANSLILKARKNLSLLSFEVDDYDAFKTLNRTNLELASRLKDSLEIASAYQNIAQSYYYENINDSAYFYYSKAIKIYDKLSSEESKAYILMTISDIQETEKDYISSEENAIAALKLFETFPKSQYNLQQLYMLNNLLGIISLKLGHYDESLEYHNRAESINADINNGFFNEIYTINNKAFVYRKQNNYDKALELYQGLVDIKDEYNDADPTFFPLVIDNLAYTKFVANHSDYEAIENLFKKAYRISDSIDDDLTKLPISIDLSKFYLQQKKSDSALKYVNISYKIAKETSSNEILLDALKVLSKLKEGEEGKAYLNEYIRLSDSLLNVERNVRNKFARIELETEELEEENEKISQQRMWLLIISAALLGTFLFLYIILTQRAKNKELQFEKDQQKANEEIYNLMLSQQDKVDEARANEKKRISEELHDGILGRLFGTRLSLDSLNFSEGKEAINNRATYIKELMSIENDIRKVSHDLNTDFVSGSGFMDIVSELIEKQTAAYQLKSSFNYTDDINWEGVPNKTKINIYRIIQESLQNIYKHANANDVKISIQLKNNVICLSIVDDGDGFDVNKSKKGIGLKNINSRVKEVNGKADFNSTLKEGTEVSITIPYKN</sequence>
<dbReference type="CDD" id="cd16917">
    <property type="entry name" value="HATPase_UhpB-NarQ-NarX-like"/>
    <property type="match status" value="1"/>
</dbReference>
<protein>
    <recommendedName>
        <fullName evidence="2">histidine kinase</fullName>
        <ecNumber evidence="2">2.7.13.3</ecNumber>
    </recommendedName>
</protein>
<keyword evidence="6" id="KW-0175">Coiled coil</keyword>
<organism evidence="9 10">
    <name type="scientific">Psychroserpens algicola</name>
    <dbReference type="NCBI Taxonomy" id="1719034"/>
    <lineage>
        <taxon>Bacteria</taxon>
        <taxon>Pseudomonadati</taxon>
        <taxon>Bacteroidota</taxon>
        <taxon>Flavobacteriia</taxon>
        <taxon>Flavobacteriales</taxon>
        <taxon>Flavobacteriaceae</taxon>
        <taxon>Psychroserpens</taxon>
    </lineage>
</organism>
<keyword evidence="9" id="KW-0067">ATP-binding</keyword>
<dbReference type="GO" id="GO:0005524">
    <property type="term" value="F:ATP binding"/>
    <property type="evidence" value="ECO:0007669"/>
    <property type="project" value="UniProtKB-KW"/>
</dbReference>
<keyword evidence="5" id="KW-0902">Two-component regulatory system</keyword>
<evidence type="ECO:0000256" key="5">
    <source>
        <dbReference type="ARBA" id="ARBA00023012"/>
    </source>
</evidence>
<dbReference type="SUPFAM" id="SSF55874">
    <property type="entry name" value="ATPase domain of HSP90 chaperone/DNA topoisomerase II/histidine kinase"/>
    <property type="match status" value="1"/>
</dbReference>
<evidence type="ECO:0000256" key="7">
    <source>
        <dbReference type="SAM" id="Phobius"/>
    </source>
</evidence>
<feature type="domain" description="Histidine kinase" evidence="8">
    <location>
        <begin position="585"/>
        <end position="672"/>
    </location>
</feature>
<evidence type="ECO:0000259" key="8">
    <source>
        <dbReference type="PROSITE" id="PS50109"/>
    </source>
</evidence>
<feature type="transmembrane region" description="Helical" evidence="7">
    <location>
        <begin position="416"/>
        <end position="436"/>
    </location>
</feature>
<dbReference type="SMART" id="SM00387">
    <property type="entry name" value="HATPase_c"/>
    <property type="match status" value="1"/>
</dbReference>
<comment type="catalytic activity">
    <reaction evidence="1">
        <text>ATP + protein L-histidine = ADP + protein N-phospho-L-histidine.</text>
        <dbReference type="EC" id="2.7.13.3"/>
    </reaction>
</comment>
<proteinExistence type="predicted"/>
<keyword evidence="7" id="KW-0472">Membrane</keyword>
<feature type="coiled-coil region" evidence="6">
    <location>
        <begin position="387"/>
        <end position="414"/>
    </location>
</feature>
<keyword evidence="7" id="KW-1133">Transmembrane helix</keyword>
<dbReference type="InterPro" id="IPR050482">
    <property type="entry name" value="Sensor_HK_TwoCompSys"/>
</dbReference>
<dbReference type="InterPro" id="IPR005467">
    <property type="entry name" value="His_kinase_dom"/>
</dbReference>
<dbReference type="Gene3D" id="1.25.40.10">
    <property type="entry name" value="Tetratricopeptide repeat domain"/>
    <property type="match status" value="3"/>
</dbReference>
<gene>
    <name evidence="9" type="ORF">MUY34_01685</name>
</gene>
<dbReference type="InterPro" id="IPR019734">
    <property type="entry name" value="TPR_rpt"/>
</dbReference>
<keyword evidence="10" id="KW-1185">Reference proteome</keyword>
<evidence type="ECO:0000313" key="10">
    <source>
        <dbReference type="Proteomes" id="UP001203687"/>
    </source>
</evidence>
<keyword evidence="9" id="KW-0547">Nucleotide-binding</keyword>
<evidence type="ECO:0000313" key="9">
    <source>
        <dbReference type="EMBL" id="MCK8479309.1"/>
    </source>
</evidence>
<evidence type="ECO:0000256" key="4">
    <source>
        <dbReference type="ARBA" id="ARBA00022777"/>
    </source>
</evidence>
<dbReference type="SMART" id="SM00028">
    <property type="entry name" value="TPR"/>
    <property type="match status" value="3"/>
</dbReference>
<keyword evidence="7" id="KW-0812">Transmembrane</keyword>
<evidence type="ECO:0000256" key="6">
    <source>
        <dbReference type="SAM" id="Coils"/>
    </source>
</evidence>
<dbReference type="SUPFAM" id="SSF48452">
    <property type="entry name" value="TPR-like"/>
    <property type="match status" value="1"/>
</dbReference>
<evidence type="ECO:0000256" key="2">
    <source>
        <dbReference type="ARBA" id="ARBA00012438"/>
    </source>
</evidence>
<evidence type="ECO:0000256" key="1">
    <source>
        <dbReference type="ARBA" id="ARBA00000085"/>
    </source>
</evidence>
<dbReference type="Gene3D" id="3.30.565.10">
    <property type="entry name" value="Histidine kinase-like ATPase, C-terminal domain"/>
    <property type="match status" value="1"/>
</dbReference>
<dbReference type="InterPro" id="IPR036890">
    <property type="entry name" value="HATPase_C_sf"/>
</dbReference>
<dbReference type="PANTHER" id="PTHR24421:SF10">
    <property type="entry name" value="NITRATE_NITRITE SENSOR PROTEIN NARQ"/>
    <property type="match status" value="1"/>
</dbReference>
<evidence type="ECO:0000256" key="3">
    <source>
        <dbReference type="ARBA" id="ARBA00022679"/>
    </source>
</evidence>
<dbReference type="InterPro" id="IPR003594">
    <property type="entry name" value="HATPase_dom"/>
</dbReference>
<keyword evidence="3" id="KW-0808">Transferase</keyword>
<reference evidence="9" key="1">
    <citation type="submission" date="2022-04" db="EMBL/GenBank/DDBJ databases">
        <authorList>
            <person name="Ren T."/>
        </authorList>
    </citation>
    <scope>NUCLEOTIDE SEQUENCE</scope>
    <source>
        <strain evidence="9">F63249</strain>
    </source>
</reference>
<dbReference type="InterPro" id="IPR011990">
    <property type="entry name" value="TPR-like_helical_dom_sf"/>
</dbReference>
<dbReference type="PROSITE" id="PS50109">
    <property type="entry name" value="HIS_KIN"/>
    <property type="match status" value="1"/>
</dbReference>
<dbReference type="Pfam" id="PF02518">
    <property type="entry name" value="HATPase_c"/>
    <property type="match status" value="1"/>
</dbReference>
<dbReference type="EC" id="2.7.13.3" evidence="2"/>
<dbReference type="Proteomes" id="UP001203687">
    <property type="component" value="Unassembled WGS sequence"/>
</dbReference>
<dbReference type="RefSeq" id="WP_248411668.1">
    <property type="nucleotide sequence ID" value="NZ_JALPQF010000001.1"/>
</dbReference>
<name>A0ABT0H4J1_9FLAO</name>
<comment type="caution">
    <text evidence="9">The sequence shown here is derived from an EMBL/GenBank/DDBJ whole genome shotgun (WGS) entry which is preliminary data.</text>
</comment>